<keyword evidence="6 12" id="KW-0732">Signal</keyword>
<feature type="chain" id="PRO_5038924133" description="Foldase protein PrsA" evidence="13">
    <location>
        <begin position="21"/>
        <end position="320"/>
    </location>
</feature>
<dbReference type="SUPFAM" id="SSF109998">
    <property type="entry name" value="Triger factor/SurA peptide-binding domain-like"/>
    <property type="match status" value="1"/>
</dbReference>
<evidence type="ECO:0000256" key="2">
    <source>
        <dbReference type="ARBA" id="ARBA00003828"/>
    </source>
</evidence>
<dbReference type="KEGG" id="smen:SAMEA4412692_1206"/>
<dbReference type="InterPro" id="IPR000297">
    <property type="entry name" value="PPIase_PpiC"/>
</dbReference>
<dbReference type="InterPro" id="IPR023059">
    <property type="entry name" value="Foldase_PrsA"/>
</dbReference>
<accession>A0A239STA4</accession>
<dbReference type="STRING" id="1123308.GCA_000380085_01846"/>
<evidence type="ECO:0000256" key="5">
    <source>
        <dbReference type="ARBA" id="ARBA00022475"/>
    </source>
</evidence>
<evidence type="ECO:0000256" key="11">
    <source>
        <dbReference type="ARBA" id="ARBA00023288"/>
    </source>
</evidence>
<dbReference type="RefSeq" id="WP_018374389.1">
    <property type="nucleotide sequence ID" value="NZ_LT906439.1"/>
</dbReference>
<evidence type="ECO:0000256" key="3">
    <source>
        <dbReference type="ARBA" id="ARBA00004193"/>
    </source>
</evidence>
<evidence type="ECO:0000256" key="1">
    <source>
        <dbReference type="ARBA" id="ARBA00000971"/>
    </source>
</evidence>
<name>A0A239STA4_9STRE</name>
<evidence type="ECO:0000256" key="6">
    <source>
        <dbReference type="ARBA" id="ARBA00022729"/>
    </source>
</evidence>
<keyword evidence="5 12" id="KW-1003">Cell membrane</keyword>
<evidence type="ECO:0000256" key="9">
    <source>
        <dbReference type="ARBA" id="ARBA00023139"/>
    </source>
</evidence>
<dbReference type="GO" id="GO:0005886">
    <property type="term" value="C:plasma membrane"/>
    <property type="evidence" value="ECO:0007669"/>
    <property type="project" value="UniProtKB-SubCell"/>
</dbReference>
<evidence type="ECO:0000256" key="10">
    <source>
        <dbReference type="ARBA" id="ARBA00023235"/>
    </source>
</evidence>
<protein>
    <recommendedName>
        <fullName evidence="12">Foldase protein PrsA</fullName>
        <ecNumber evidence="12">5.2.1.8</ecNumber>
    </recommendedName>
</protein>
<dbReference type="InterPro" id="IPR050245">
    <property type="entry name" value="PrsA_foldase"/>
</dbReference>
<keyword evidence="11" id="KW-0449">Lipoprotein</keyword>
<dbReference type="Gene3D" id="3.10.50.40">
    <property type="match status" value="1"/>
</dbReference>
<comment type="subcellular location">
    <subcellularLocation>
        <location evidence="3">Cell membrane</location>
        <topology evidence="3">Lipid-anchor</topology>
    </subcellularLocation>
</comment>
<evidence type="ECO:0000256" key="8">
    <source>
        <dbReference type="ARBA" id="ARBA00023136"/>
    </source>
</evidence>
<keyword evidence="10 12" id="KW-0413">Isomerase</keyword>
<keyword evidence="7 12" id="KW-0697">Rotamase</keyword>
<proteinExistence type="inferred from homology"/>
<evidence type="ECO:0000259" key="14">
    <source>
        <dbReference type="PROSITE" id="PS50198"/>
    </source>
</evidence>
<dbReference type="GO" id="GO:0006457">
    <property type="term" value="P:protein folding"/>
    <property type="evidence" value="ECO:0007669"/>
    <property type="project" value="UniProtKB-UniRule"/>
</dbReference>
<evidence type="ECO:0000256" key="12">
    <source>
        <dbReference type="HAMAP-Rule" id="MF_01145"/>
    </source>
</evidence>
<keyword evidence="8 12" id="KW-0472">Membrane</keyword>
<organism evidence="15 16">
    <name type="scientific">Streptococcus merionis</name>
    <dbReference type="NCBI Taxonomy" id="400065"/>
    <lineage>
        <taxon>Bacteria</taxon>
        <taxon>Bacillati</taxon>
        <taxon>Bacillota</taxon>
        <taxon>Bacilli</taxon>
        <taxon>Lactobacillales</taxon>
        <taxon>Streptococcaceae</taxon>
        <taxon>Streptococcus</taxon>
    </lineage>
</organism>
<sequence length="320" mass="34732">MNRKSIVGTGIALIATAVIASVATLSVTSKTNADSDIITMKGDTITVSEFYDVVKNNKAAQQVLLEQVITSIFEAKYGSKVTDEEVQKAYEESAKRYGDNFAKALSSAGMTEESYRSQIRTNKLVEYAVSQAAEKELTDEAYKAAYDAYTPEVKAQIIKLADEAKANEVLEKAKAEGADFAQLAKDNSIDTATKEKGGNVTFDSTSTDIPAQLQKAIFALEAGKVGESVVTVVDPQTYATSYYVVKLNEKTEKSDNWKDYQDTLKKAILAQKKADATFITGVVSDELQAANVKVKDQAFQGLLSQYTKTDKTETSSSTSE</sequence>
<dbReference type="AlphaFoldDB" id="A0A239STA4"/>
<dbReference type="HAMAP" id="MF_01145">
    <property type="entry name" value="Foldase_PrsA"/>
    <property type="match status" value="1"/>
</dbReference>
<dbReference type="Pfam" id="PF00639">
    <property type="entry name" value="Rotamase"/>
    <property type="match status" value="1"/>
</dbReference>
<dbReference type="InterPro" id="IPR046357">
    <property type="entry name" value="PPIase_dom_sf"/>
</dbReference>
<feature type="domain" description="PpiC" evidence="14">
    <location>
        <begin position="150"/>
        <end position="249"/>
    </location>
</feature>
<comment type="catalytic activity">
    <reaction evidence="1 12">
        <text>[protein]-peptidylproline (omega=180) = [protein]-peptidylproline (omega=0)</text>
        <dbReference type="Rhea" id="RHEA:16237"/>
        <dbReference type="Rhea" id="RHEA-COMP:10747"/>
        <dbReference type="Rhea" id="RHEA-COMP:10748"/>
        <dbReference type="ChEBI" id="CHEBI:83833"/>
        <dbReference type="ChEBI" id="CHEBI:83834"/>
        <dbReference type="EC" id="5.2.1.8"/>
    </reaction>
</comment>
<evidence type="ECO:0000256" key="13">
    <source>
        <dbReference type="SAM" id="SignalP"/>
    </source>
</evidence>
<keyword evidence="16" id="KW-1185">Reference proteome</keyword>
<evidence type="ECO:0000313" key="15">
    <source>
        <dbReference type="EMBL" id="SNU88725.1"/>
    </source>
</evidence>
<evidence type="ECO:0000313" key="16">
    <source>
        <dbReference type="Proteomes" id="UP000215185"/>
    </source>
</evidence>
<gene>
    <name evidence="15" type="primary">prsA_1</name>
    <name evidence="12" type="synonym">prsA</name>
    <name evidence="15" type="ORF">SAMEA4412692_01206</name>
</gene>
<dbReference type="OrthoDB" id="2194386at2"/>
<dbReference type="EMBL" id="LT906439">
    <property type="protein sequence ID" value="SNU88725.1"/>
    <property type="molecule type" value="Genomic_DNA"/>
</dbReference>
<keyword evidence="9" id="KW-0564">Palmitate</keyword>
<dbReference type="EC" id="5.2.1.8" evidence="12"/>
<dbReference type="SUPFAM" id="SSF54534">
    <property type="entry name" value="FKBP-like"/>
    <property type="match status" value="1"/>
</dbReference>
<dbReference type="eggNOG" id="COG0760">
    <property type="taxonomic scope" value="Bacteria"/>
</dbReference>
<dbReference type="Proteomes" id="UP000215185">
    <property type="component" value="Chromosome 1"/>
</dbReference>
<evidence type="ECO:0000256" key="4">
    <source>
        <dbReference type="ARBA" id="ARBA00006071"/>
    </source>
</evidence>
<dbReference type="PROSITE" id="PS50198">
    <property type="entry name" value="PPIC_PPIASE_2"/>
    <property type="match status" value="1"/>
</dbReference>
<feature type="signal peptide" evidence="13">
    <location>
        <begin position="1"/>
        <end position="20"/>
    </location>
</feature>
<evidence type="ECO:0000256" key="7">
    <source>
        <dbReference type="ARBA" id="ARBA00023110"/>
    </source>
</evidence>
<dbReference type="PANTHER" id="PTHR47245:SF1">
    <property type="entry name" value="FOLDASE PROTEIN PRSA"/>
    <property type="match status" value="1"/>
</dbReference>
<dbReference type="PANTHER" id="PTHR47245">
    <property type="entry name" value="PEPTIDYLPROLYL ISOMERASE"/>
    <property type="match status" value="1"/>
</dbReference>
<dbReference type="InterPro" id="IPR027304">
    <property type="entry name" value="Trigger_fact/SurA_dom_sf"/>
</dbReference>
<reference evidence="15 16" key="1">
    <citation type="submission" date="2017-06" db="EMBL/GenBank/DDBJ databases">
        <authorList>
            <consortium name="Pathogen Informatics"/>
        </authorList>
    </citation>
    <scope>NUCLEOTIDE SEQUENCE [LARGE SCALE GENOMIC DNA]</scope>
    <source>
        <strain evidence="15 16">NCTC13788</strain>
    </source>
</reference>
<dbReference type="Gene3D" id="1.10.4030.10">
    <property type="entry name" value="Porin chaperone SurA, peptide-binding domain"/>
    <property type="match status" value="1"/>
</dbReference>
<comment type="similarity">
    <text evidence="4 12">Belongs to the PrsA family.</text>
</comment>
<comment type="function">
    <text evidence="2 12">Plays a major role in protein secretion by helping the post-translocational extracellular folding of several secreted proteins.</text>
</comment>
<dbReference type="GO" id="GO:0003755">
    <property type="term" value="F:peptidyl-prolyl cis-trans isomerase activity"/>
    <property type="evidence" value="ECO:0007669"/>
    <property type="project" value="UniProtKB-UniRule"/>
</dbReference>